<feature type="region of interest" description="Disordered" evidence="2">
    <location>
        <begin position="1"/>
        <end position="23"/>
    </location>
</feature>
<feature type="region of interest" description="Disordered" evidence="2">
    <location>
        <begin position="76"/>
        <end position="95"/>
    </location>
</feature>
<dbReference type="InterPro" id="IPR051606">
    <property type="entry name" value="Polyketide_Oxido-like"/>
</dbReference>
<feature type="compositionally biased region" description="Low complexity" evidence="2">
    <location>
        <begin position="194"/>
        <end position="207"/>
    </location>
</feature>
<feature type="compositionally biased region" description="Basic and acidic residues" evidence="2">
    <location>
        <begin position="85"/>
        <end position="95"/>
    </location>
</feature>
<feature type="region of interest" description="Disordered" evidence="2">
    <location>
        <begin position="45"/>
        <end position="66"/>
    </location>
</feature>
<dbReference type="AlphaFoldDB" id="A0A197JGK2"/>
<feature type="compositionally biased region" description="Low complexity" evidence="2">
    <location>
        <begin position="250"/>
        <end position="261"/>
    </location>
</feature>
<dbReference type="GO" id="GO:0004074">
    <property type="term" value="F:biliverdin reductase [NAD(P)H] activity"/>
    <property type="evidence" value="ECO:0007669"/>
    <property type="project" value="TreeGrafter"/>
</dbReference>
<feature type="region of interest" description="Disordered" evidence="2">
    <location>
        <begin position="114"/>
        <end position="306"/>
    </location>
</feature>
<gene>
    <name evidence="4" type="ORF">K457DRAFT_142218</name>
</gene>
<accession>A0A197JGK2</accession>
<dbReference type="PANTHER" id="PTHR43355">
    <property type="entry name" value="FLAVIN REDUCTASE (NADPH)"/>
    <property type="match status" value="1"/>
</dbReference>
<feature type="domain" description="NAD(P)-binding" evidence="3">
    <location>
        <begin position="339"/>
        <end position="538"/>
    </location>
</feature>
<dbReference type="SUPFAM" id="SSF51735">
    <property type="entry name" value="NAD(P)-binding Rossmann-fold domains"/>
    <property type="match status" value="1"/>
</dbReference>
<name>A0A197JGK2_9FUNG</name>
<comment type="similarity">
    <text evidence="1">Belongs to the avfA family.</text>
</comment>
<evidence type="ECO:0000256" key="1">
    <source>
        <dbReference type="ARBA" id="ARBA00038376"/>
    </source>
</evidence>
<reference evidence="4 5" key="1">
    <citation type="submission" date="2016-05" db="EMBL/GenBank/DDBJ databases">
        <title>Genome sequencing reveals origins of a unique bacterial endosymbiosis in the earliest lineages of terrestrial Fungi.</title>
        <authorList>
            <consortium name="DOE Joint Genome Institute"/>
            <person name="Uehling J."/>
            <person name="Gryganskyi A."/>
            <person name="Hameed K."/>
            <person name="Tschaplinski T."/>
            <person name="Misztal P."/>
            <person name="Wu S."/>
            <person name="Desiro A."/>
            <person name="Vande Pol N."/>
            <person name="Du Z.-Y."/>
            <person name="Zienkiewicz A."/>
            <person name="Zienkiewicz K."/>
            <person name="Morin E."/>
            <person name="Tisserant E."/>
            <person name="Splivallo R."/>
            <person name="Hainaut M."/>
            <person name="Henrissat B."/>
            <person name="Ohm R."/>
            <person name="Kuo A."/>
            <person name="Yan J."/>
            <person name="Lipzen A."/>
            <person name="Nolan M."/>
            <person name="Labutti K."/>
            <person name="Barry K."/>
            <person name="Goldstein A."/>
            <person name="Labbe J."/>
            <person name="Schadt C."/>
            <person name="Tuskan G."/>
            <person name="Grigoriev I."/>
            <person name="Martin F."/>
            <person name="Vilgalys R."/>
            <person name="Bonito G."/>
        </authorList>
    </citation>
    <scope>NUCLEOTIDE SEQUENCE [LARGE SCALE GENOMIC DNA]</scope>
    <source>
        <strain evidence="4 5">AG-77</strain>
    </source>
</reference>
<dbReference type="EMBL" id="KV442101">
    <property type="protein sequence ID" value="OAQ24123.1"/>
    <property type="molecule type" value="Genomic_DNA"/>
</dbReference>
<feature type="compositionally biased region" description="Polar residues" evidence="2">
    <location>
        <begin position="288"/>
        <end position="304"/>
    </location>
</feature>
<feature type="compositionally biased region" description="Polar residues" evidence="2">
    <location>
        <begin position="1"/>
        <end position="11"/>
    </location>
</feature>
<dbReference type="GO" id="GO:0042602">
    <property type="term" value="F:riboflavin reductase (NADPH) activity"/>
    <property type="evidence" value="ECO:0007669"/>
    <property type="project" value="TreeGrafter"/>
</dbReference>
<dbReference type="Gene3D" id="3.40.50.720">
    <property type="entry name" value="NAD(P)-binding Rossmann-like Domain"/>
    <property type="match status" value="1"/>
</dbReference>
<dbReference type="OrthoDB" id="10254221at2759"/>
<feature type="compositionally biased region" description="Basic and acidic residues" evidence="2">
    <location>
        <begin position="114"/>
        <end position="157"/>
    </location>
</feature>
<evidence type="ECO:0000256" key="2">
    <source>
        <dbReference type="SAM" id="MobiDB-lite"/>
    </source>
</evidence>
<proteinExistence type="inferred from homology"/>
<keyword evidence="5" id="KW-1185">Reference proteome</keyword>
<sequence>MVQARSTTPPYRTQRALSMAADTKRSRDNFYISAEYPYTQQIPAVPSVPALPPPSTADKIPHDHTHEPFFVDSEHFQRSTPQQADQKKEARAAARQRREQIIIMLQQQQLEAQEKAKQDKLERQQQKAERKQRRSDYKQMYKAQYEHSLDGNKDKQRSLPIHPLSFHDGNNPQFQSSQFYHVDPSSPHQQELFSSASSTTTSSSSRSNPDRVRSLSLKSNTKSMYDLRPWSGGPQSASPDNHHHHHHRNNNNSNYHNYNSNPAATIDQSGYDSDENSARSHGWDSLMDTLQSPTFTSPSELTSWDSKDDVDQDLMESLSSFSLSGDSGNGNGKYLLVLGANGRTGLEVVRQGLERNYRVTAFVRDDKLLLEDTTLRKNQNLLIVRGSPTSQADLDRCVEGQDVVVNVIGARLMTNDATIGSHSQVVLNNALKKHGVRRLIVVTSYGCLGLRNYLINTRNLFSRVFMTGILKDKVLQEDIIQRDSEFLDWTIVRPITLKDGDLSQKYYVSSEALPKANKVKVLTRKDLAHYIFTIINRPQEYNTIRSIAGMPKNRQPAPLGGFEKNERRLI</sequence>
<protein>
    <submittedName>
        <fullName evidence="4">NAD(P)-binding protein</fullName>
    </submittedName>
</protein>
<dbReference type="InterPro" id="IPR036291">
    <property type="entry name" value="NAD(P)-bd_dom_sf"/>
</dbReference>
<evidence type="ECO:0000313" key="4">
    <source>
        <dbReference type="EMBL" id="OAQ24123.1"/>
    </source>
</evidence>
<dbReference type="PANTHER" id="PTHR43355:SF2">
    <property type="entry name" value="FLAVIN REDUCTASE (NADPH)"/>
    <property type="match status" value="1"/>
</dbReference>
<feature type="compositionally biased region" description="Polar residues" evidence="2">
    <location>
        <begin position="262"/>
        <end position="271"/>
    </location>
</feature>
<dbReference type="InterPro" id="IPR016040">
    <property type="entry name" value="NAD(P)-bd_dom"/>
</dbReference>
<evidence type="ECO:0000313" key="5">
    <source>
        <dbReference type="Proteomes" id="UP000078512"/>
    </source>
</evidence>
<organism evidence="4 5">
    <name type="scientific">Linnemannia elongata AG-77</name>
    <dbReference type="NCBI Taxonomy" id="1314771"/>
    <lineage>
        <taxon>Eukaryota</taxon>
        <taxon>Fungi</taxon>
        <taxon>Fungi incertae sedis</taxon>
        <taxon>Mucoromycota</taxon>
        <taxon>Mortierellomycotina</taxon>
        <taxon>Mortierellomycetes</taxon>
        <taxon>Mortierellales</taxon>
        <taxon>Mortierellaceae</taxon>
        <taxon>Linnemannia</taxon>
    </lineage>
</organism>
<dbReference type="Pfam" id="PF13460">
    <property type="entry name" value="NAD_binding_10"/>
    <property type="match status" value="1"/>
</dbReference>
<evidence type="ECO:0000259" key="3">
    <source>
        <dbReference type="Pfam" id="PF13460"/>
    </source>
</evidence>
<feature type="compositionally biased region" description="Polar residues" evidence="2">
    <location>
        <begin position="168"/>
        <end position="179"/>
    </location>
</feature>
<dbReference type="Proteomes" id="UP000078512">
    <property type="component" value="Unassembled WGS sequence"/>
</dbReference>